<proteinExistence type="predicted"/>
<keyword evidence="1" id="KW-0812">Transmembrane</keyword>
<feature type="transmembrane region" description="Helical" evidence="1">
    <location>
        <begin position="101"/>
        <end position="120"/>
    </location>
</feature>
<accession>A0A7K3LNM8</accession>
<keyword evidence="3" id="KW-1185">Reference proteome</keyword>
<feature type="transmembrane region" description="Helical" evidence="1">
    <location>
        <begin position="67"/>
        <end position="89"/>
    </location>
</feature>
<dbReference type="EMBL" id="JAADZU010000024">
    <property type="protein sequence ID" value="NDK89813.1"/>
    <property type="molecule type" value="Genomic_DNA"/>
</dbReference>
<dbReference type="InterPro" id="IPR021213">
    <property type="entry name" value="DUF2567"/>
</dbReference>
<feature type="transmembrane region" description="Helical" evidence="1">
    <location>
        <begin position="159"/>
        <end position="179"/>
    </location>
</feature>
<dbReference type="Proteomes" id="UP000466307">
    <property type="component" value="Unassembled WGS sequence"/>
</dbReference>
<feature type="transmembrane region" description="Helical" evidence="1">
    <location>
        <begin position="21"/>
        <end position="47"/>
    </location>
</feature>
<gene>
    <name evidence="2" type="ORF">GYA93_09510</name>
</gene>
<reference evidence="2 3" key="1">
    <citation type="submission" date="2020-01" db="EMBL/GenBank/DDBJ databases">
        <title>Investigation of new actinobacteria for the biodesulphurisation of diesel fuel.</title>
        <authorList>
            <person name="Athi Narayanan S.M."/>
        </authorList>
    </citation>
    <scope>NUCLEOTIDE SEQUENCE [LARGE SCALE GENOMIC DNA]</scope>
    <source>
        <strain evidence="2 3">213E</strain>
    </source>
</reference>
<organism evidence="2 3">
    <name type="scientific">Gordonia desulfuricans</name>
    <dbReference type="NCBI Taxonomy" id="89051"/>
    <lineage>
        <taxon>Bacteria</taxon>
        <taxon>Bacillati</taxon>
        <taxon>Actinomycetota</taxon>
        <taxon>Actinomycetes</taxon>
        <taxon>Mycobacteriales</taxon>
        <taxon>Gordoniaceae</taxon>
        <taxon>Gordonia</taxon>
    </lineage>
</organism>
<keyword evidence="1" id="KW-1133">Transmembrane helix</keyword>
<comment type="caution">
    <text evidence="2">The sequence shown here is derived from an EMBL/GenBank/DDBJ whole genome shotgun (WGS) entry which is preliminary data.</text>
</comment>
<sequence>MTPVPMAPPRTVRPAHRTPSTLVAVAAVTLLLGVIAGAVWAVVTPAMSGVRAADGASVSGAQLGEEFAGVAAFCLIMCAFGAIAAGVSWSAARGWRGLPGYGVTLASTIVGTGVAGWVGTQIADWHLAGPTDVAVGQTFRVVPDLWLDQSVRQGPSGPWVLLICAPLFATLVYLVCALAQRDGDLGVGDQPQWPAVGDTQAVTSGV</sequence>
<evidence type="ECO:0000313" key="2">
    <source>
        <dbReference type="EMBL" id="NDK89813.1"/>
    </source>
</evidence>
<keyword evidence="1" id="KW-0472">Membrane</keyword>
<name>A0A7K3LNM8_9ACTN</name>
<evidence type="ECO:0000313" key="3">
    <source>
        <dbReference type="Proteomes" id="UP000466307"/>
    </source>
</evidence>
<protein>
    <submittedName>
        <fullName evidence="2">DUF2567 domain-containing protein</fullName>
    </submittedName>
</protein>
<evidence type="ECO:0000256" key="1">
    <source>
        <dbReference type="SAM" id="Phobius"/>
    </source>
</evidence>
<dbReference type="Pfam" id="PF10821">
    <property type="entry name" value="DUF2567"/>
    <property type="match status" value="1"/>
</dbReference>
<dbReference type="AlphaFoldDB" id="A0A7K3LNM8"/>